<evidence type="ECO:0000256" key="6">
    <source>
        <dbReference type="ARBA" id="ARBA00022989"/>
    </source>
</evidence>
<dbReference type="EMBL" id="JANIIK010000114">
    <property type="protein sequence ID" value="KAJ3591358.1"/>
    <property type="molecule type" value="Genomic_DNA"/>
</dbReference>
<evidence type="ECO:0000256" key="2">
    <source>
        <dbReference type="ARBA" id="ARBA00022427"/>
    </source>
</evidence>
<reference evidence="10" key="1">
    <citation type="submission" date="2022-07" db="EMBL/GenBank/DDBJ databases">
        <title>Chromosome-level genome of Muraenolepis orangiensis.</title>
        <authorList>
            <person name="Kim J."/>
        </authorList>
    </citation>
    <scope>NUCLEOTIDE SEQUENCE</scope>
    <source>
        <strain evidence="10">KU_S4_2022</strain>
        <tissue evidence="10">Muscle</tissue>
    </source>
</reference>
<keyword evidence="6 8" id="KW-1133">Transmembrane helix</keyword>
<feature type="transmembrane region" description="Helical" evidence="8">
    <location>
        <begin position="118"/>
        <end position="144"/>
    </location>
</feature>
<dbReference type="GO" id="GO:0005198">
    <property type="term" value="F:structural molecule activity"/>
    <property type="evidence" value="ECO:0007669"/>
    <property type="project" value="InterPro"/>
</dbReference>
<dbReference type="InterPro" id="IPR017974">
    <property type="entry name" value="Claudin_CS"/>
</dbReference>
<feature type="transmembrane region" description="Helical" evidence="8">
    <location>
        <begin position="78"/>
        <end position="98"/>
    </location>
</feature>
<keyword evidence="7 8" id="KW-0472">Membrane</keyword>
<dbReference type="InterPro" id="IPR006187">
    <property type="entry name" value="Claudin"/>
</dbReference>
<keyword evidence="3 8" id="KW-1003">Cell membrane</keyword>
<evidence type="ECO:0000313" key="11">
    <source>
        <dbReference type="Proteomes" id="UP001148018"/>
    </source>
</evidence>
<comment type="similarity">
    <text evidence="1 8">Belongs to the claudin family.</text>
</comment>
<protein>
    <recommendedName>
        <fullName evidence="8">Claudin</fullName>
    </recommendedName>
</protein>
<evidence type="ECO:0000256" key="4">
    <source>
        <dbReference type="ARBA" id="ARBA00022692"/>
    </source>
</evidence>
<keyword evidence="4 8" id="KW-0812">Transmembrane</keyword>
<dbReference type="Pfam" id="PF00822">
    <property type="entry name" value="PMP22_Claudin"/>
    <property type="match status" value="1"/>
</dbReference>
<dbReference type="OrthoDB" id="8819159at2759"/>
<evidence type="ECO:0000256" key="1">
    <source>
        <dbReference type="ARBA" id="ARBA00008295"/>
    </source>
</evidence>
<comment type="caution">
    <text evidence="10">The sequence shown here is derived from an EMBL/GenBank/DDBJ whole genome shotgun (WGS) entry which is preliminary data.</text>
</comment>
<accession>A0A9Q0IB25</accession>
<keyword evidence="2 8" id="KW-0796">Tight junction</keyword>
<comment type="subcellular location">
    <subcellularLocation>
        <location evidence="8">Cell junction</location>
        <location evidence="8">Tight junction</location>
    </subcellularLocation>
    <subcellularLocation>
        <location evidence="8">Cell membrane</location>
        <topology evidence="8">Multi-pass membrane protein</topology>
    </subcellularLocation>
</comment>
<keyword evidence="11" id="KW-1185">Reference proteome</keyword>
<dbReference type="InterPro" id="IPR004031">
    <property type="entry name" value="PMP22/EMP/MP20/Claudin"/>
</dbReference>
<dbReference type="GO" id="GO:0005923">
    <property type="term" value="C:bicellular tight junction"/>
    <property type="evidence" value="ECO:0007669"/>
    <property type="project" value="UniProtKB-SubCell"/>
</dbReference>
<dbReference type="FunFam" id="1.20.140.150:FF:000001">
    <property type="entry name" value="Claudin"/>
    <property type="match status" value="1"/>
</dbReference>
<dbReference type="PRINTS" id="PR01385">
    <property type="entry name" value="CLAUDIN14"/>
</dbReference>
<evidence type="ECO:0000313" key="10">
    <source>
        <dbReference type="EMBL" id="KAJ3591358.1"/>
    </source>
</evidence>
<evidence type="ECO:0000256" key="7">
    <source>
        <dbReference type="ARBA" id="ARBA00023136"/>
    </source>
</evidence>
<dbReference type="Gene3D" id="1.20.140.150">
    <property type="match status" value="1"/>
</dbReference>
<comment type="function">
    <text evidence="8">Claudins function as major constituents of the tight junction complexes that regulate the permeability of epithelia.</text>
</comment>
<sequence length="239" mass="26046">MKAKLELLALVLGFLGLVGTVAVSAMPMWRVTAFIGANIIVMEMLWEGLWMTCMWQADIRTQCKVYDSLLILSPDLQAARALTAVSIGVAIAALLTAFGGVSRTSCCKGNPRAKGVTLVVAGSLFLLACVTTLLPVCWTAHSIITNFYNPIVLEAQKRELGAALYVGWFTAGLLLVTGIILIYRYTARRKKDEGTSVYYAPQEYRLADADEDPKEDTVDTVAPARSSQAGSLYEKHQYV</sequence>
<name>A0A9Q0IB25_9TELE</name>
<evidence type="ECO:0000256" key="8">
    <source>
        <dbReference type="RuleBase" id="RU060637"/>
    </source>
</evidence>
<keyword evidence="5 8" id="KW-0965">Cell junction</keyword>
<dbReference type="PRINTS" id="PR01077">
    <property type="entry name" value="CLAUDIN"/>
</dbReference>
<organism evidence="10 11">
    <name type="scientific">Muraenolepis orangiensis</name>
    <name type="common">Patagonian moray cod</name>
    <dbReference type="NCBI Taxonomy" id="630683"/>
    <lineage>
        <taxon>Eukaryota</taxon>
        <taxon>Metazoa</taxon>
        <taxon>Chordata</taxon>
        <taxon>Craniata</taxon>
        <taxon>Vertebrata</taxon>
        <taxon>Euteleostomi</taxon>
        <taxon>Actinopterygii</taxon>
        <taxon>Neopterygii</taxon>
        <taxon>Teleostei</taxon>
        <taxon>Neoteleostei</taxon>
        <taxon>Acanthomorphata</taxon>
        <taxon>Zeiogadaria</taxon>
        <taxon>Gadariae</taxon>
        <taxon>Gadiformes</taxon>
        <taxon>Muraenolepidoidei</taxon>
        <taxon>Muraenolepididae</taxon>
        <taxon>Muraenolepis</taxon>
    </lineage>
</organism>
<dbReference type="PANTHER" id="PTHR12002">
    <property type="entry name" value="CLAUDIN"/>
    <property type="match status" value="1"/>
</dbReference>
<dbReference type="AlphaFoldDB" id="A0A9Q0IB25"/>
<feature type="transmembrane region" description="Helical" evidence="8">
    <location>
        <begin position="164"/>
        <end position="183"/>
    </location>
</feature>
<dbReference type="Proteomes" id="UP001148018">
    <property type="component" value="Unassembled WGS sequence"/>
</dbReference>
<gene>
    <name evidence="10" type="ORF">NHX12_009303</name>
</gene>
<evidence type="ECO:0000256" key="5">
    <source>
        <dbReference type="ARBA" id="ARBA00022949"/>
    </source>
</evidence>
<evidence type="ECO:0000256" key="9">
    <source>
        <dbReference type="SAM" id="MobiDB-lite"/>
    </source>
</evidence>
<proteinExistence type="inferred from homology"/>
<dbReference type="GO" id="GO:0005886">
    <property type="term" value="C:plasma membrane"/>
    <property type="evidence" value="ECO:0007669"/>
    <property type="project" value="UniProtKB-SubCell"/>
</dbReference>
<feature type="region of interest" description="Disordered" evidence="9">
    <location>
        <begin position="209"/>
        <end position="239"/>
    </location>
</feature>
<comment type="caution">
    <text evidence="8">Lacks conserved residue(s) required for the propagation of feature annotation.</text>
</comment>
<dbReference type="PROSITE" id="PS01346">
    <property type="entry name" value="CLAUDIN"/>
    <property type="match status" value="1"/>
</dbReference>
<evidence type="ECO:0000256" key="3">
    <source>
        <dbReference type="ARBA" id="ARBA00022475"/>
    </source>
</evidence>